<evidence type="ECO:0000313" key="2">
    <source>
        <dbReference type="EMBL" id="QGX08244.1"/>
    </source>
</evidence>
<feature type="compositionally biased region" description="Low complexity" evidence="1">
    <location>
        <begin position="1"/>
        <end position="10"/>
    </location>
</feature>
<feature type="region of interest" description="Disordered" evidence="1">
    <location>
        <begin position="1"/>
        <end position="22"/>
    </location>
</feature>
<organism evidence="2 3">
    <name type="scientific">Janibacter melonis</name>
    <dbReference type="NCBI Taxonomy" id="262209"/>
    <lineage>
        <taxon>Bacteria</taxon>
        <taxon>Bacillati</taxon>
        <taxon>Actinomycetota</taxon>
        <taxon>Actinomycetes</taxon>
        <taxon>Micrococcales</taxon>
        <taxon>Intrasporangiaceae</taxon>
        <taxon>Janibacter</taxon>
    </lineage>
</organism>
<reference evidence="2 3" key="1">
    <citation type="submission" date="2019-09" db="EMBL/GenBank/DDBJ databases">
        <title>Complete Genome Sequence of Janibacter melonis M714 with both human health impact and industrial applications.</title>
        <authorList>
            <person name="Jin M."/>
            <person name="Zhao Q.R."/>
        </authorList>
    </citation>
    <scope>NUCLEOTIDE SEQUENCE [LARGE SCALE GENOMIC DNA]</scope>
    <source>
        <strain evidence="2 3">M714</strain>
    </source>
</reference>
<proteinExistence type="predicted"/>
<dbReference type="GeneID" id="59160359"/>
<dbReference type="Proteomes" id="UP000271708">
    <property type="component" value="Chromosome"/>
</dbReference>
<accession>A0A650GE44</accession>
<evidence type="ECO:0000313" key="3">
    <source>
        <dbReference type="Proteomes" id="UP000271708"/>
    </source>
</evidence>
<dbReference type="KEGG" id="jme:EEW87_16360"/>
<dbReference type="RefSeq" id="WP_163562355.1">
    <property type="nucleotide sequence ID" value="NZ_CP044548.2"/>
</dbReference>
<dbReference type="AlphaFoldDB" id="A0A650GE44"/>
<dbReference type="EMBL" id="CP044548">
    <property type="protein sequence ID" value="QGX08244.1"/>
    <property type="molecule type" value="Genomic_DNA"/>
</dbReference>
<gene>
    <name evidence="2" type="ORF">EEW87_16360</name>
</gene>
<sequence>MSDKTPAAAKAADEAKPTTRRVYHPVFPDVSHEVPTDQAKAWQKSGWRLTELPKDA</sequence>
<protein>
    <submittedName>
        <fullName evidence="2">Uncharacterized protein</fullName>
    </submittedName>
</protein>
<evidence type="ECO:0000256" key="1">
    <source>
        <dbReference type="SAM" id="MobiDB-lite"/>
    </source>
</evidence>
<name>A0A650GE44_9MICO</name>